<reference evidence="1 2" key="1">
    <citation type="journal article" date="2014" name="Agronomy (Basel)">
        <title>A Draft Genome Sequence for Ensete ventricosum, the Drought-Tolerant Tree Against Hunger.</title>
        <authorList>
            <person name="Harrison J."/>
            <person name="Moore K.A."/>
            <person name="Paszkiewicz K."/>
            <person name="Jones T."/>
            <person name="Grant M."/>
            <person name="Ambacheew D."/>
            <person name="Muzemil S."/>
            <person name="Studholme D.J."/>
        </authorList>
    </citation>
    <scope>NUCLEOTIDE SEQUENCE [LARGE SCALE GENOMIC DNA]</scope>
</reference>
<organism evidence="1 2">
    <name type="scientific">Ensete ventricosum</name>
    <name type="common">Abyssinian banana</name>
    <name type="synonym">Musa ensete</name>
    <dbReference type="NCBI Taxonomy" id="4639"/>
    <lineage>
        <taxon>Eukaryota</taxon>
        <taxon>Viridiplantae</taxon>
        <taxon>Streptophyta</taxon>
        <taxon>Embryophyta</taxon>
        <taxon>Tracheophyta</taxon>
        <taxon>Spermatophyta</taxon>
        <taxon>Magnoliopsida</taxon>
        <taxon>Liliopsida</taxon>
        <taxon>Zingiberales</taxon>
        <taxon>Musaceae</taxon>
        <taxon>Ensete</taxon>
    </lineage>
</organism>
<dbReference type="AlphaFoldDB" id="A0A426ZUY0"/>
<dbReference type="Proteomes" id="UP000287651">
    <property type="component" value="Unassembled WGS sequence"/>
</dbReference>
<accession>A0A426ZUY0</accession>
<protein>
    <submittedName>
        <fullName evidence="1">Uncharacterized protein</fullName>
    </submittedName>
</protein>
<gene>
    <name evidence="1" type="ORF">B296_00025988</name>
</gene>
<sequence length="57" mass="6583">MERHDLTPISTRVHVIDLCPMKASCLRFMFHLLHRLLSYGMDTSLSSTQVAPFLDLH</sequence>
<dbReference type="EMBL" id="AMZH03004915">
    <property type="protein sequence ID" value="RRT67778.1"/>
    <property type="molecule type" value="Genomic_DNA"/>
</dbReference>
<evidence type="ECO:0000313" key="2">
    <source>
        <dbReference type="Proteomes" id="UP000287651"/>
    </source>
</evidence>
<comment type="caution">
    <text evidence="1">The sequence shown here is derived from an EMBL/GenBank/DDBJ whole genome shotgun (WGS) entry which is preliminary data.</text>
</comment>
<proteinExistence type="predicted"/>
<name>A0A426ZUY0_ENSVE</name>
<evidence type="ECO:0000313" key="1">
    <source>
        <dbReference type="EMBL" id="RRT67778.1"/>
    </source>
</evidence>